<dbReference type="EMBL" id="JAMKFB020000016">
    <property type="protein sequence ID" value="KAL0173351.1"/>
    <property type="molecule type" value="Genomic_DNA"/>
</dbReference>
<proteinExistence type="predicted"/>
<evidence type="ECO:0000313" key="2">
    <source>
        <dbReference type="Proteomes" id="UP001529510"/>
    </source>
</evidence>
<accession>A0ABD0PI54</accession>
<evidence type="ECO:0000313" key="1">
    <source>
        <dbReference type="EMBL" id="KAL0173351.1"/>
    </source>
</evidence>
<reference evidence="1 2" key="1">
    <citation type="submission" date="2024-05" db="EMBL/GenBank/DDBJ databases">
        <title>Genome sequencing and assembly of Indian major carp, Cirrhinus mrigala (Hamilton, 1822).</title>
        <authorList>
            <person name="Mohindra V."/>
            <person name="Chowdhury L.M."/>
            <person name="Lal K."/>
            <person name="Jena J.K."/>
        </authorList>
    </citation>
    <scope>NUCLEOTIDE SEQUENCE [LARGE SCALE GENOMIC DNA]</scope>
    <source>
        <strain evidence="1">CM1030</strain>
        <tissue evidence="1">Blood</tissue>
    </source>
</reference>
<feature type="non-terminal residue" evidence="1">
    <location>
        <position position="53"/>
    </location>
</feature>
<sequence length="53" mass="5843">TVMKSCDTRSSDFFNCVLKTPNKPTTRRSINGGALSQLLSWARRRVSGPSSRA</sequence>
<comment type="caution">
    <text evidence="1">The sequence shown here is derived from an EMBL/GenBank/DDBJ whole genome shotgun (WGS) entry which is preliminary data.</text>
</comment>
<keyword evidence="2" id="KW-1185">Reference proteome</keyword>
<feature type="non-terminal residue" evidence="1">
    <location>
        <position position="1"/>
    </location>
</feature>
<dbReference type="AlphaFoldDB" id="A0ABD0PI54"/>
<dbReference type="Proteomes" id="UP001529510">
    <property type="component" value="Unassembled WGS sequence"/>
</dbReference>
<gene>
    <name evidence="1" type="ORF">M9458_033662</name>
</gene>
<name>A0ABD0PI54_CIRMR</name>
<protein>
    <submittedName>
        <fullName evidence="1">Uncharacterized protein</fullName>
    </submittedName>
</protein>
<organism evidence="1 2">
    <name type="scientific">Cirrhinus mrigala</name>
    <name type="common">Mrigala</name>
    <dbReference type="NCBI Taxonomy" id="683832"/>
    <lineage>
        <taxon>Eukaryota</taxon>
        <taxon>Metazoa</taxon>
        <taxon>Chordata</taxon>
        <taxon>Craniata</taxon>
        <taxon>Vertebrata</taxon>
        <taxon>Euteleostomi</taxon>
        <taxon>Actinopterygii</taxon>
        <taxon>Neopterygii</taxon>
        <taxon>Teleostei</taxon>
        <taxon>Ostariophysi</taxon>
        <taxon>Cypriniformes</taxon>
        <taxon>Cyprinidae</taxon>
        <taxon>Labeoninae</taxon>
        <taxon>Labeonini</taxon>
        <taxon>Cirrhinus</taxon>
    </lineage>
</organism>